<name>A0ABX0XDF8_9BACT</name>
<evidence type="ECO:0000313" key="4">
    <source>
        <dbReference type="EMBL" id="NJC27286.1"/>
    </source>
</evidence>
<dbReference type="InterPro" id="IPR005632">
    <property type="entry name" value="Chaperone_Skp"/>
</dbReference>
<evidence type="ECO:0000313" key="5">
    <source>
        <dbReference type="Proteomes" id="UP000770785"/>
    </source>
</evidence>
<reference evidence="4 5" key="1">
    <citation type="submission" date="2020-03" db="EMBL/GenBank/DDBJ databases">
        <title>Genomic Encyclopedia of Type Strains, Phase IV (KMG-IV): sequencing the most valuable type-strain genomes for metagenomic binning, comparative biology and taxonomic classification.</title>
        <authorList>
            <person name="Goeker M."/>
        </authorList>
    </citation>
    <scope>NUCLEOTIDE SEQUENCE [LARGE SCALE GENOMIC DNA]</scope>
    <source>
        <strain evidence="4 5">DSM 105096</strain>
    </source>
</reference>
<gene>
    <name evidence="4" type="ORF">GGR27_002799</name>
</gene>
<dbReference type="Proteomes" id="UP000770785">
    <property type="component" value="Unassembled WGS sequence"/>
</dbReference>
<dbReference type="PANTHER" id="PTHR35089:SF1">
    <property type="entry name" value="CHAPERONE PROTEIN SKP"/>
    <property type="match status" value="1"/>
</dbReference>
<evidence type="ECO:0000256" key="1">
    <source>
        <dbReference type="ARBA" id="ARBA00009091"/>
    </source>
</evidence>
<dbReference type="PANTHER" id="PTHR35089">
    <property type="entry name" value="CHAPERONE PROTEIN SKP"/>
    <property type="match status" value="1"/>
</dbReference>
<evidence type="ECO:0000256" key="3">
    <source>
        <dbReference type="SAM" id="SignalP"/>
    </source>
</evidence>
<comment type="caution">
    <text evidence="4">The sequence shown here is derived from an EMBL/GenBank/DDBJ whole genome shotgun (WGS) entry which is preliminary data.</text>
</comment>
<dbReference type="InterPro" id="IPR024930">
    <property type="entry name" value="Skp_dom_sf"/>
</dbReference>
<dbReference type="SUPFAM" id="SSF111384">
    <property type="entry name" value="OmpH-like"/>
    <property type="match status" value="1"/>
</dbReference>
<proteinExistence type="inferred from homology"/>
<keyword evidence="2 3" id="KW-0732">Signal</keyword>
<dbReference type="RefSeq" id="WP_168038231.1">
    <property type="nucleotide sequence ID" value="NZ_JAATJH010000004.1"/>
</dbReference>
<protein>
    <submittedName>
        <fullName evidence="4">Outer membrane protein</fullName>
    </submittedName>
</protein>
<dbReference type="EMBL" id="JAATJH010000004">
    <property type="protein sequence ID" value="NJC27286.1"/>
    <property type="molecule type" value="Genomic_DNA"/>
</dbReference>
<evidence type="ECO:0000256" key="2">
    <source>
        <dbReference type="ARBA" id="ARBA00022729"/>
    </source>
</evidence>
<feature type="signal peptide" evidence="3">
    <location>
        <begin position="1"/>
        <end position="23"/>
    </location>
</feature>
<organism evidence="4 5">
    <name type="scientific">Neolewinella antarctica</name>
    <dbReference type="NCBI Taxonomy" id="442734"/>
    <lineage>
        <taxon>Bacteria</taxon>
        <taxon>Pseudomonadati</taxon>
        <taxon>Bacteroidota</taxon>
        <taxon>Saprospiria</taxon>
        <taxon>Saprospirales</taxon>
        <taxon>Lewinellaceae</taxon>
        <taxon>Neolewinella</taxon>
    </lineage>
</organism>
<dbReference type="SMART" id="SM00935">
    <property type="entry name" value="OmpH"/>
    <property type="match status" value="1"/>
</dbReference>
<feature type="chain" id="PRO_5045067169" evidence="3">
    <location>
        <begin position="24"/>
        <end position="168"/>
    </location>
</feature>
<dbReference type="Pfam" id="PF03938">
    <property type="entry name" value="OmpH"/>
    <property type="match status" value="1"/>
</dbReference>
<sequence>MKKFFQLALVAVMILAATATATAQKYGYVNADEIIAAHPEMKVAESNLESLQKQLQKKGEAMVQKFQTDYQALEAKAQAGDLTPKQQQEEATKLEVRQKEIAEFERTMIADLQAKRVELLEPIYTSVNEAIEAIAKENDYQFVFSQQTLLYGDESADLTSQVKTKLGL</sequence>
<keyword evidence="5" id="KW-1185">Reference proteome</keyword>
<accession>A0ABX0XDF8</accession>
<dbReference type="Gene3D" id="3.30.910.20">
    <property type="entry name" value="Skp domain"/>
    <property type="match status" value="1"/>
</dbReference>
<comment type="similarity">
    <text evidence="1">Belongs to the Skp family.</text>
</comment>